<feature type="signal peptide" evidence="1">
    <location>
        <begin position="1"/>
        <end position="27"/>
    </location>
</feature>
<dbReference type="RefSeq" id="WP_089258843.1">
    <property type="nucleotide sequence ID" value="NZ_FZNV01000001.1"/>
</dbReference>
<sequence>MISKNLTNIFKGLAVGLIMFAGATLNAQQTTGDVTKQSDVVPGTTTTAGAVRVIDNKGTIKYLQTQNGITMLSNTTNDVTTTTWQLGGTLTNDTFIDVDGNVFGLDGIELISTETPSTDATTASDHGTGTGYTLLVRDEATGAVKKLLATDLLQSGQENFTATAAQVAYPLTGSPVLPTFSQVWVYRNGAKLIANVDYTVAASTVTLVPNTTSPNDWAVYAGDTIEVQYVK</sequence>
<keyword evidence="1" id="KW-0732">Signal</keyword>
<protein>
    <submittedName>
        <fullName evidence="2">Uncharacterized protein</fullName>
    </submittedName>
</protein>
<organism evidence="2 3">
    <name type="scientific">Maribacter sedimenticola</name>
    <dbReference type="NCBI Taxonomy" id="228956"/>
    <lineage>
        <taxon>Bacteria</taxon>
        <taxon>Pseudomonadati</taxon>
        <taxon>Bacteroidota</taxon>
        <taxon>Flavobacteriia</taxon>
        <taxon>Flavobacteriales</taxon>
        <taxon>Flavobacteriaceae</taxon>
        <taxon>Maribacter</taxon>
    </lineage>
</organism>
<name>A0ABY1SCQ3_9FLAO</name>
<dbReference type="Proteomes" id="UP000198337">
    <property type="component" value="Unassembled WGS sequence"/>
</dbReference>
<feature type="chain" id="PRO_5045188254" evidence="1">
    <location>
        <begin position="28"/>
        <end position="231"/>
    </location>
</feature>
<reference evidence="2 3" key="1">
    <citation type="submission" date="2017-06" db="EMBL/GenBank/DDBJ databases">
        <authorList>
            <person name="Varghese N."/>
            <person name="Submissions S."/>
        </authorList>
    </citation>
    <scope>NUCLEOTIDE SEQUENCE [LARGE SCALE GENOMIC DNA]</scope>
    <source>
        <strain evidence="2 3">DSM 19840</strain>
    </source>
</reference>
<dbReference type="EMBL" id="FZNV01000001">
    <property type="protein sequence ID" value="SNR26790.1"/>
    <property type="molecule type" value="Genomic_DNA"/>
</dbReference>
<evidence type="ECO:0000313" key="3">
    <source>
        <dbReference type="Proteomes" id="UP000198337"/>
    </source>
</evidence>
<gene>
    <name evidence="2" type="ORF">SAMN04488009_0553</name>
</gene>
<evidence type="ECO:0000313" key="2">
    <source>
        <dbReference type="EMBL" id="SNR26790.1"/>
    </source>
</evidence>
<evidence type="ECO:0000256" key="1">
    <source>
        <dbReference type="SAM" id="SignalP"/>
    </source>
</evidence>
<comment type="caution">
    <text evidence="2">The sequence shown here is derived from an EMBL/GenBank/DDBJ whole genome shotgun (WGS) entry which is preliminary data.</text>
</comment>
<accession>A0ABY1SCQ3</accession>
<keyword evidence="3" id="KW-1185">Reference proteome</keyword>
<proteinExistence type="predicted"/>